<dbReference type="Proteomes" id="UP000789366">
    <property type="component" value="Unassembled WGS sequence"/>
</dbReference>
<sequence length="400" mass="47629">MTDSKEADPLQLLKRYTAKNLAPQLVDENYNVVSKLQDAKYIQFGSLRFDKSMNIPVQGLSQQRLPLSVLYHAITTRDLDFAKYNEDATNEKFPERLSCTERKQWLSFICRTSNDSDKNLFGKTSGNRHIEEMLIIFNHSAYSFFDIEKRKHDNSIDNDHQNALEVKKARFNEDKVWVENYLKKHQAAPDRSWEESLESKNKDEDYSDFIHYADIFFNVKNRDLSAQQKPGRSRTSDLYVQLHYRLGPETPKNPLILVPPSPSAFITMHNVKQLLQDTRFEDQTNFINQRKENRIQIYRNERTYDFTDSVDELQQSDWNRVVCVITDGSEWVFKKYLWKTPQETFKHVPGVYFKYYHNEVKKNVVTWRNVHCINIHQQMRHKDSEAYIDFWNIVEKASRW</sequence>
<evidence type="ECO:0000313" key="1">
    <source>
        <dbReference type="EMBL" id="CAG8530897.1"/>
    </source>
</evidence>
<comment type="caution">
    <text evidence="1">The sequence shown here is derived from an EMBL/GenBank/DDBJ whole genome shotgun (WGS) entry which is preliminary data.</text>
</comment>
<accession>A0ACA9LHD2</accession>
<protein>
    <submittedName>
        <fullName evidence="1">9586_t:CDS:1</fullName>
    </submittedName>
</protein>
<evidence type="ECO:0000313" key="2">
    <source>
        <dbReference type="Proteomes" id="UP000789366"/>
    </source>
</evidence>
<gene>
    <name evidence="1" type="ORF">SPELUC_LOCUS4359</name>
</gene>
<reference evidence="1" key="1">
    <citation type="submission" date="2021-06" db="EMBL/GenBank/DDBJ databases">
        <authorList>
            <person name="Kallberg Y."/>
            <person name="Tangrot J."/>
            <person name="Rosling A."/>
        </authorList>
    </citation>
    <scope>NUCLEOTIDE SEQUENCE</scope>
    <source>
        <strain evidence="1">28 12/20/2015</strain>
    </source>
</reference>
<dbReference type="EMBL" id="CAJVPW010003866">
    <property type="protein sequence ID" value="CAG8530897.1"/>
    <property type="molecule type" value="Genomic_DNA"/>
</dbReference>
<organism evidence="1 2">
    <name type="scientific">Cetraspora pellucida</name>
    <dbReference type="NCBI Taxonomy" id="1433469"/>
    <lineage>
        <taxon>Eukaryota</taxon>
        <taxon>Fungi</taxon>
        <taxon>Fungi incertae sedis</taxon>
        <taxon>Mucoromycota</taxon>
        <taxon>Glomeromycotina</taxon>
        <taxon>Glomeromycetes</taxon>
        <taxon>Diversisporales</taxon>
        <taxon>Gigasporaceae</taxon>
        <taxon>Cetraspora</taxon>
    </lineage>
</organism>
<proteinExistence type="predicted"/>
<keyword evidence="2" id="KW-1185">Reference proteome</keyword>
<name>A0ACA9LHD2_9GLOM</name>